<protein>
    <recommendedName>
        <fullName evidence="1">Lipocalin-like domain-containing protein</fullName>
    </recommendedName>
</protein>
<dbReference type="InterPro" id="IPR024311">
    <property type="entry name" value="Lipocalin-like"/>
</dbReference>
<comment type="caution">
    <text evidence="2">The sequence shown here is derived from an EMBL/GenBank/DDBJ whole genome shotgun (WGS) entry which is preliminary data.</text>
</comment>
<dbReference type="Pfam" id="PF13648">
    <property type="entry name" value="Lipocalin_4"/>
    <property type="match status" value="1"/>
</dbReference>
<dbReference type="Proteomes" id="UP000323994">
    <property type="component" value="Unassembled WGS sequence"/>
</dbReference>
<accession>A0A5M8R210</accession>
<evidence type="ECO:0000259" key="1">
    <source>
        <dbReference type="Pfam" id="PF13648"/>
    </source>
</evidence>
<reference evidence="2 3" key="1">
    <citation type="submission" date="2019-05" db="EMBL/GenBank/DDBJ databases">
        <authorList>
            <person name="Qu J.-H."/>
        </authorList>
    </citation>
    <scope>NUCLEOTIDE SEQUENCE [LARGE SCALE GENOMIC DNA]</scope>
    <source>
        <strain evidence="2 3">NS28</strain>
    </source>
</reference>
<dbReference type="AlphaFoldDB" id="A0A5M8R210"/>
<proteinExistence type="predicted"/>
<name>A0A5M8R210_9BACT</name>
<organism evidence="2 3">
    <name type="scientific">Dyadobacter flavalbus</name>
    <dbReference type="NCBI Taxonomy" id="2579942"/>
    <lineage>
        <taxon>Bacteria</taxon>
        <taxon>Pseudomonadati</taxon>
        <taxon>Bacteroidota</taxon>
        <taxon>Cytophagia</taxon>
        <taxon>Cytophagales</taxon>
        <taxon>Spirosomataceae</taxon>
        <taxon>Dyadobacter</taxon>
    </lineage>
</organism>
<feature type="domain" description="Lipocalin-like" evidence="1">
    <location>
        <begin position="59"/>
        <end position="156"/>
    </location>
</feature>
<sequence>MLRLYFRDYLQKTKSMKNLNRKNLGSIVLFLFMAAGIVSCNKDSNDPKPEEPVKENSVQGSWKISAMNIDPAQDGITDILEYIESMTGNHCISETVFKFEGNGKIDGTVPAGCTVDDTEVIEDNATWKVTGNKIQIIEGSETSEYDLEVGKTEMKWTTQEVEDGVTYKLTIVFKKA</sequence>
<keyword evidence="3" id="KW-1185">Reference proteome</keyword>
<gene>
    <name evidence="2" type="ORF">FEM33_09405</name>
</gene>
<evidence type="ECO:0000313" key="3">
    <source>
        <dbReference type="Proteomes" id="UP000323994"/>
    </source>
</evidence>
<dbReference type="EMBL" id="VBSN01000027">
    <property type="protein sequence ID" value="KAA6440773.1"/>
    <property type="molecule type" value="Genomic_DNA"/>
</dbReference>
<evidence type="ECO:0000313" key="2">
    <source>
        <dbReference type="EMBL" id="KAA6440773.1"/>
    </source>
</evidence>